<proteinExistence type="predicted"/>
<comment type="caution">
    <text evidence="3">The sequence shown here is derived from an EMBL/GenBank/DDBJ whole genome shotgun (WGS) entry which is preliminary data.</text>
</comment>
<dbReference type="RefSeq" id="WP_191617677.1">
    <property type="nucleotide sequence ID" value="NZ_JACYFG010000036.1"/>
</dbReference>
<protein>
    <submittedName>
        <fullName evidence="3">Uncharacterized protein</fullName>
    </submittedName>
</protein>
<organism evidence="3 4">
    <name type="scientific">Pelagicoccus enzymogenes</name>
    <dbReference type="NCBI Taxonomy" id="2773457"/>
    <lineage>
        <taxon>Bacteria</taxon>
        <taxon>Pseudomonadati</taxon>
        <taxon>Verrucomicrobiota</taxon>
        <taxon>Opitutia</taxon>
        <taxon>Puniceicoccales</taxon>
        <taxon>Pelagicoccaceae</taxon>
        <taxon>Pelagicoccus</taxon>
    </lineage>
</organism>
<reference evidence="3" key="1">
    <citation type="submission" date="2020-09" db="EMBL/GenBank/DDBJ databases">
        <title>Pelagicoccus enzymogenes sp. nov. with an EPS production, isolated from marine sediment.</title>
        <authorList>
            <person name="Feng X."/>
        </authorList>
    </citation>
    <scope>NUCLEOTIDE SEQUENCE</scope>
    <source>
        <strain evidence="3">NFK12</strain>
    </source>
</reference>
<keyword evidence="2" id="KW-0472">Membrane</keyword>
<keyword evidence="2" id="KW-0812">Transmembrane</keyword>
<name>A0A927FA60_9BACT</name>
<keyword evidence="2" id="KW-1133">Transmembrane helix</keyword>
<evidence type="ECO:0000313" key="4">
    <source>
        <dbReference type="Proteomes" id="UP000622317"/>
    </source>
</evidence>
<evidence type="ECO:0000256" key="2">
    <source>
        <dbReference type="SAM" id="Phobius"/>
    </source>
</evidence>
<dbReference type="AlphaFoldDB" id="A0A927FA60"/>
<evidence type="ECO:0000313" key="3">
    <source>
        <dbReference type="EMBL" id="MBD5780581.1"/>
    </source>
</evidence>
<keyword evidence="1" id="KW-0175">Coiled coil</keyword>
<feature type="coiled-coil region" evidence="1">
    <location>
        <begin position="106"/>
        <end position="185"/>
    </location>
</feature>
<evidence type="ECO:0000256" key="1">
    <source>
        <dbReference type="SAM" id="Coils"/>
    </source>
</evidence>
<dbReference type="Proteomes" id="UP000622317">
    <property type="component" value="Unassembled WGS sequence"/>
</dbReference>
<dbReference type="EMBL" id="JACYFG010000036">
    <property type="protein sequence ID" value="MBD5780581.1"/>
    <property type="molecule type" value="Genomic_DNA"/>
</dbReference>
<gene>
    <name evidence="3" type="ORF">IEN85_13855</name>
</gene>
<keyword evidence="4" id="KW-1185">Reference proteome</keyword>
<feature type="transmembrane region" description="Helical" evidence="2">
    <location>
        <begin position="48"/>
        <end position="69"/>
    </location>
</feature>
<accession>A0A927FA60</accession>
<sequence>MKDIKSTLSIHTAIAAGATVSGLVFMSLPALAATRESLTASLGLSGQLNLWVPVGSLIAACHGLAYFLSLKKIARPLQKLATNASHCEHGFAFKTRSNSAEEDTIKHAIEANNLKTREAIQQAEELQEEVRDLKSQLEAAQFKIQTISAENEEAVQAVSELRVERETLKATNTALETTLENERKTKIGVEVEKRAEEIYAQMERAISAASLKSLWLPSFVQELKEPAALINEISGGLRDNCNNTPISTIAAQIEQIHKQAEKQLATLQAILDRQPADMKIDAPREPAAAPAPATTGEVEPELEEVVAEIATIEIEEETEDSFQAGHREIGLSVQAEPEATIEKVPEENPYAVETVLQKIIEEFSPRAMDAHMSYTVDTDLGIEIADETLLGLMHSLTQAAVNSVEEGEITLGIDLTTEHLIFDVACEGDLTFSDPACVDKANRLAVQLGGQIDIDRPSEKELHFSFAYPIGDEDGVGEEDDAVDIQSQLIGNEPLS</sequence>